<dbReference type="AlphaFoldDB" id="A0AAD7YUQ1"/>
<gene>
    <name evidence="5" type="ORF">PYW07_006349</name>
</gene>
<reference evidence="5" key="1">
    <citation type="submission" date="2023-03" db="EMBL/GenBank/DDBJ databases">
        <title>Chromosome-level genomes of two armyworms, Mythimna separata and Mythimna loreyi, provide insights into the biosynthesis and reception of sex pheromones.</title>
        <authorList>
            <person name="Zhao H."/>
        </authorList>
    </citation>
    <scope>NUCLEOTIDE SEQUENCE</scope>
    <source>
        <strain evidence="5">BeijingLab</strain>
        <tissue evidence="5">Pupa</tissue>
    </source>
</reference>
<name>A0AAD7YUQ1_MYTSE</name>
<feature type="repeat" description="ANK" evidence="3">
    <location>
        <begin position="151"/>
        <end position="183"/>
    </location>
</feature>
<keyword evidence="2 3" id="KW-0040">ANK repeat</keyword>
<keyword evidence="1" id="KW-0677">Repeat</keyword>
<dbReference type="PRINTS" id="PR01415">
    <property type="entry name" value="ANKYRIN"/>
</dbReference>
<evidence type="ECO:0000256" key="2">
    <source>
        <dbReference type="ARBA" id="ARBA00023043"/>
    </source>
</evidence>
<feature type="region of interest" description="Disordered" evidence="4">
    <location>
        <begin position="55"/>
        <end position="74"/>
    </location>
</feature>
<feature type="repeat" description="ANK" evidence="3">
    <location>
        <begin position="115"/>
        <end position="147"/>
    </location>
</feature>
<comment type="caution">
    <text evidence="5">The sequence shown here is derived from an EMBL/GenBank/DDBJ whole genome shotgun (WGS) entry which is preliminary data.</text>
</comment>
<protein>
    <submittedName>
        <fullName evidence="5">Uncharacterized protein</fullName>
    </submittedName>
</protein>
<dbReference type="Gene3D" id="1.25.40.20">
    <property type="entry name" value="Ankyrin repeat-containing domain"/>
    <property type="match status" value="2"/>
</dbReference>
<feature type="compositionally biased region" description="Polar residues" evidence="4">
    <location>
        <begin position="492"/>
        <end position="502"/>
    </location>
</feature>
<evidence type="ECO:0000313" key="6">
    <source>
        <dbReference type="Proteomes" id="UP001231518"/>
    </source>
</evidence>
<dbReference type="Proteomes" id="UP001231518">
    <property type="component" value="Chromosome 19"/>
</dbReference>
<dbReference type="GO" id="GO:0005829">
    <property type="term" value="C:cytosol"/>
    <property type="evidence" value="ECO:0007669"/>
    <property type="project" value="TreeGrafter"/>
</dbReference>
<evidence type="ECO:0000256" key="1">
    <source>
        <dbReference type="ARBA" id="ARBA00022737"/>
    </source>
</evidence>
<proteinExistence type="predicted"/>
<evidence type="ECO:0000313" key="5">
    <source>
        <dbReference type="EMBL" id="KAJ8728653.1"/>
    </source>
</evidence>
<evidence type="ECO:0000256" key="3">
    <source>
        <dbReference type="PROSITE-ProRule" id="PRU00023"/>
    </source>
</evidence>
<feature type="repeat" description="ANK" evidence="3">
    <location>
        <begin position="225"/>
        <end position="257"/>
    </location>
</feature>
<feature type="repeat" description="ANK" evidence="3">
    <location>
        <begin position="259"/>
        <end position="291"/>
    </location>
</feature>
<dbReference type="PANTHER" id="PTHR24174:SF1">
    <property type="entry name" value="IP14385P"/>
    <property type="match status" value="1"/>
</dbReference>
<dbReference type="InterPro" id="IPR002110">
    <property type="entry name" value="Ankyrin_rpt"/>
</dbReference>
<dbReference type="PROSITE" id="PS50297">
    <property type="entry name" value="ANK_REP_REGION"/>
    <property type="match status" value="5"/>
</dbReference>
<evidence type="ECO:0000256" key="4">
    <source>
        <dbReference type="SAM" id="MobiDB-lite"/>
    </source>
</evidence>
<sequence length="814" mass="90498">MGRGQELLNAAREGDKRTVEKILGQITNISGPFTSFKNILQVGKSRAVELDFGANKQDSKLENPEDPNGLRRGAGVNVQDDNGYTPLHQACLNGHKDIVRVLLSVGASPCIVDKKGATPLHLAAFNGDTDVCWMLLAHNNPPCNVDQLTSDHETALLIAAQFGYINVVAQLITRGADVTIKNNNDESALDLAAQYGRLEVVKHLLEVCPHLVDPYRHPACRNEVFTSTPLHRASMNGRKDVVRALIDAGMDPNVRSGPNSGTPLHEAARFGKPSVVRILLNKGADLHAQDRNRKTVYDLLAEYPEEATRRVRKVIREYENVMGNFDSDKELPPFPVQDYSPDAVMSSSDIPTAEMLNPKSNASPEMGNDRKANLCVNNAYNPTPSPEARIKNQVLPNKLNVSNSTLSVDMRERSDSFFNKAMHNKQFKIIGNAIAADTTCPELIEHQIQLISEFKLRNKSKAGPDSENEASAAVHLALSSVDPSDKIRRSTMETQRSTNPNDVNDLKKRPQPPIKPTAYVSRFVDEPDDEAIYVNECVTKNKDYAAKSDEYAAKKNDYAANNNDYAPENNDYVGTNNDYEKENIYENVSSKLSQDVVDTKTAAAYDYVAMNSGNRFHRSATFTGTCIKPGKVSEILKNKGEFFVNSNECPEDYVTMTPVGHNDRSLSVQLNKTDLVHIRGDIGCIYEATDYSYIYAVHPGACHGKPFTKTKEKANPQPCYCHEDPEREAKIQKKLNSRFCPVGGSQNVYYSCEDIYVSMTKNKETVVENEEKLFKFDGSDFNQTDQEKSATMDTKSSSVLKKKLTLIKQLIVDW</sequence>
<feature type="repeat" description="ANK" evidence="3">
    <location>
        <begin position="82"/>
        <end position="114"/>
    </location>
</feature>
<dbReference type="EMBL" id="JARGEI010000007">
    <property type="protein sequence ID" value="KAJ8728653.1"/>
    <property type="molecule type" value="Genomic_DNA"/>
</dbReference>
<dbReference type="InterPro" id="IPR033635">
    <property type="entry name" value="ANKS1/Caskin"/>
</dbReference>
<keyword evidence="6" id="KW-1185">Reference proteome</keyword>
<dbReference type="PANTHER" id="PTHR24174">
    <property type="entry name" value="ANKYRIN REPEAT AND STERILE ALPHA MOTIF DOMAIN-CONTAINING PROTEIN 1"/>
    <property type="match status" value="1"/>
</dbReference>
<accession>A0AAD7YUQ1</accession>
<organism evidence="5 6">
    <name type="scientific">Mythimna separata</name>
    <name type="common">Oriental armyworm</name>
    <name type="synonym">Pseudaletia separata</name>
    <dbReference type="NCBI Taxonomy" id="271217"/>
    <lineage>
        <taxon>Eukaryota</taxon>
        <taxon>Metazoa</taxon>
        <taxon>Ecdysozoa</taxon>
        <taxon>Arthropoda</taxon>
        <taxon>Hexapoda</taxon>
        <taxon>Insecta</taxon>
        <taxon>Pterygota</taxon>
        <taxon>Neoptera</taxon>
        <taxon>Endopterygota</taxon>
        <taxon>Lepidoptera</taxon>
        <taxon>Glossata</taxon>
        <taxon>Ditrysia</taxon>
        <taxon>Noctuoidea</taxon>
        <taxon>Noctuidae</taxon>
        <taxon>Noctuinae</taxon>
        <taxon>Hadenini</taxon>
        <taxon>Mythimna</taxon>
    </lineage>
</organism>
<dbReference type="SUPFAM" id="SSF48403">
    <property type="entry name" value="Ankyrin repeat"/>
    <property type="match status" value="1"/>
</dbReference>
<dbReference type="Pfam" id="PF12796">
    <property type="entry name" value="Ank_2"/>
    <property type="match status" value="3"/>
</dbReference>
<feature type="region of interest" description="Disordered" evidence="4">
    <location>
        <begin position="477"/>
        <end position="515"/>
    </location>
</feature>
<dbReference type="PROSITE" id="PS50088">
    <property type="entry name" value="ANK_REPEAT"/>
    <property type="match status" value="5"/>
</dbReference>
<dbReference type="SMART" id="SM00248">
    <property type="entry name" value="ANK"/>
    <property type="match status" value="6"/>
</dbReference>
<dbReference type="InterPro" id="IPR036770">
    <property type="entry name" value="Ankyrin_rpt-contain_sf"/>
</dbReference>